<proteinExistence type="inferred from homology"/>
<comment type="subcellular location">
    <subcellularLocation>
        <location evidence="1">Periplasm</location>
    </subcellularLocation>
</comment>
<evidence type="ECO:0000259" key="5">
    <source>
        <dbReference type="SMART" id="SM00062"/>
    </source>
</evidence>
<dbReference type="PANTHER" id="PTHR30024:SF47">
    <property type="entry name" value="TAURINE-BINDING PERIPLASMIC PROTEIN"/>
    <property type="match status" value="1"/>
</dbReference>
<dbReference type="Gene3D" id="3.40.190.10">
    <property type="entry name" value="Periplasmic binding protein-like II"/>
    <property type="match status" value="2"/>
</dbReference>
<comment type="caution">
    <text evidence="6">The sequence shown here is derived from an EMBL/GenBank/DDBJ whole genome shotgun (WGS) entry which is preliminary data.</text>
</comment>
<dbReference type="SMART" id="SM00062">
    <property type="entry name" value="PBPb"/>
    <property type="match status" value="1"/>
</dbReference>
<evidence type="ECO:0000256" key="2">
    <source>
        <dbReference type="ARBA" id="ARBA00010742"/>
    </source>
</evidence>
<dbReference type="Pfam" id="PF09084">
    <property type="entry name" value="NMT1"/>
    <property type="match status" value="1"/>
</dbReference>
<evidence type="ECO:0000256" key="3">
    <source>
        <dbReference type="ARBA" id="ARBA00022729"/>
    </source>
</evidence>
<feature type="chain" id="PRO_5046690430" evidence="4">
    <location>
        <begin position="28"/>
        <end position="325"/>
    </location>
</feature>
<keyword evidence="3 4" id="KW-0732">Signal</keyword>
<dbReference type="Proteomes" id="UP001501337">
    <property type="component" value="Unassembled WGS sequence"/>
</dbReference>
<dbReference type="CDD" id="cd01008">
    <property type="entry name" value="PBP2_NrtA_SsuA_CpmA_like"/>
    <property type="match status" value="1"/>
</dbReference>
<dbReference type="SUPFAM" id="SSF53850">
    <property type="entry name" value="Periplasmic binding protein-like II"/>
    <property type="match status" value="1"/>
</dbReference>
<dbReference type="EMBL" id="BAABBO010000010">
    <property type="protein sequence ID" value="GAA3964702.1"/>
    <property type="molecule type" value="Genomic_DNA"/>
</dbReference>
<accession>A0ABP7PHM0</accession>
<reference evidence="7" key="1">
    <citation type="journal article" date="2019" name="Int. J. Syst. Evol. Microbiol.">
        <title>The Global Catalogue of Microorganisms (GCM) 10K type strain sequencing project: providing services to taxonomists for standard genome sequencing and annotation.</title>
        <authorList>
            <consortium name="The Broad Institute Genomics Platform"/>
            <consortium name="The Broad Institute Genome Sequencing Center for Infectious Disease"/>
            <person name="Wu L."/>
            <person name="Ma J."/>
        </authorList>
    </citation>
    <scope>NUCLEOTIDE SEQUENCE [LARGE SCALE GENOMIC DNA]</scope>
    <source>
        <strain evidence="7">JCM 17555</strain>
    </source>
</reference>
<gene>
    <name evidence="6" type="ORF">GCM10022278_23130</name>
</gene>
<feature type="signal peptide" evidence="4">
    <location>
        <begin position="1"/>
        <end position="27"/>
    </location>
</feature>
<sequence length="325" mass="35307">MKCISRCIVNGLGVLMFGICTSVSVHAAETVRLAQNLSPISGVTIVAKHKGFFEEQGLDVEVSNFTSGKQCLQTVQGGGADIATTAEAPTTAAAMAKEPIAFLARTEYSDLKTLTAEHSKIGSLQDLKGKKIAFSAGTGSEVYTQALLKKAGLTTEDVQLVNLRPQDMAPALASGSIDAFNTWEPYIANTKRVMGDKAALLDTKGIYAETFNIVVMKDYLEKNQETVQNFLKALIKAEQWMKANRSEAIEVVANAVNLKPADLEPIWDDYVYEVVLDQRVLDVLHAHAEWRLETGNAPTKASMPDFMSIIDTGPLKSIAPERVRL</sequence>
<evidence type="ECO:0000313" key="6">
    <source>
        <dbReference type="EMBL" id="GAA3964702.1"/>
    </source>
</evidence>
<keyword evidence="7" id="KW-1185">Reference proteome</keyword>
<evidence type="ECO:0000256" key="4">
    <source>
        <dbReference type="SAM" id="SignalP"/>
    </source>
</evidence>
<name>A0ABP7PHM0_9GAMM</name>
<dbReference type="InterPro" id="IPR001638">
    <property type="entry name" value="Solute-binding_3/MltF_N"/>
</dbReference>
<feature type="domain" description="Solute-binding protein family 3/N-terminal" evidence="5">
    <location>
        <begin position="38"/>
        <end position="248"/>
    </location>
</feature>
<dbReference type="RefSeq" id="WP_344806487.1">
    <property type="nucleotide sequence ID" value="NZ_BAABBO010000010.1"/>
</dbReference>
<evidence type="ECO:0000313" key="7">
    <source>
        <dbReference type="Proteomes" id="UP001501337"/>
    </source>
</evidence>
<dbReference type="PANTHER" id="PTHR30024">
    <property type="entry name" value="ALIPHATIC SULFONATES-BINDING PROTEIN-RELATED"/>
    <property type="match status" value="1"/>
</dbReference>
<protein>
    <submittedName>
        <fullName evidence="6">NrtA/SsuA/CpmA family ABC transporter substrate-binding protein</fullName>
    </submittedName>
</protein>
<comment type="similarity">
    <text evidence="2">Belongs to the bacterial solute-binding protein SsuA/TauA family.</text>
</comment>
<dbReference type="InterPro" id="IPR015168">
    <property type="entry name" value="SsuA/THI5"/>
</dbReference>
<evidence type="ECO:0000256" key="1">
    <source>
        <dbReference type="ARBA" id="ARBA00004418"/>
    </source>
</evidence>
<organism evidence="6 7">
    <name type="scientific">Allohahella marinimesophila</name>
    <dbReference type="NCBI Taxonomy" id="1054972"/>
    <lineage>
        <taxon>Bacteria</taxon>
        <taxon>Pseudomonadati</taxon>
        <taxon>Pseudomonadota</taxon>
        <taxon>Gammaproteobacteria</taxon>
        <taxon>Oceanospirillales</taxon>
        <taxon>Hahellaceae</taxon>
        <taxon>Allohahella</taxon>
    </lineage>
</organism>